<dbReference type="AlphaFoldDB" id="A0AA36I6G2"/>
<proteinExistence type="predicted"/>
<protein>
    <submittedName>
        <fullName evidence="2">Uncharacterized protein</fullName>
    </submittedName>
</protein>
<dbReference type="EMBL" id="CAUJNA010000846">
    <property type="protein sequence ID" value="CAJ1381845.1"/>
    <property type="molecule type" value="Genomic_DNA"/>
</dbReference>
<dbReference type="Proteomes" id="UP001178507">
    <property type="component" value="Unassembled WGS sequence"/>
</dbReference>
<evidence type="ECO:0000256" key="1">
    <source>
        <dbReference type="SAM" id="MobiDB-lite"/>
    </source>
</evidence>
<keyword evidence="3" id="KW-1185">Reference proteome</keyword>
<organism evidence="2 3">
    <name type="scientific">Effrenium voratum</name>
    <dbReference type="NCBI Taxonomy" id="2562239"/>
    <lineage>
        <taxon>Eukaryota</taxon>
        <taxon>Sar</taxon>
        <taxon>Alveolata</taxon>
        <taxon>Dinophyceae</taxon>
        <taxon>Suessiales</taxon>
        <taxon>Symbiodiniaceae</taxon>
        <taxon>Effrenium</taxon>
    </lineage>
</organism>
<sequence>MKRWLEKELRKVTEKAGADSVILTALEKLNRKVSGVFDAKSEKAEAKTQAYNELQEEIDSIEEARANLQGNLARWEVRETNLLQEIQVLKSQLREGRAPRLALQQAKTELDAVRQDLRNAKKEVTQQRGELRETQNRLEKAQKSMDKEVSAARKLQEELQDQTKSREEATDRLAQQAQVEQELRQELWKVREELAELQIREEQSREVAAEMEEEIDNLLREAKSAQQALEKAAPRKTRRFWPFR</sequence>
<evidence type="ECO:0000313" key="2">
    <source>
        <dbReference type="EMBL" id="CAJ1381845.1"/>
    </source>
</evidence>
<gene>
    <name evidence="2" type="ORF">EVOR1521_LOCUS9404</name>
</gene>
<reference evidence="2" key="1">
    <citation type="submission" date="2023-08" db="EMBL/GenBank/DDBJ databases">
        <authorList>
            <person name="Chen Y."/>
            <person name="Shah S."/>
            <person name="Dougan E. K."/>
            <person name="Thang M."/>
            <person name="Chan C."/>
        </authorList>
    </citation>
    <scope>NUCLEOTIDE SEQUENCE</scope>
</reference>
<accession>A0AA36I6G2</accession>
<comment type="caution">
    <text evidence="2">The sequence shown here is derived from an EMBL/GenBank/DDBJ whole genome shotgun (WGS) entry which is preliminary data.</text>
</comment>
<feature type="region of interest" description="Disordered" evidence="1">
    <location>
        <begin position="122"/>
        <end position="166"/>
    </location>
</feature>
<name>A0AA36I6G2_9DINO</name>
<evidence type="ECO:0000313" key="3">
    <source>
        <dbReference type="Proteomes" id="UP001178507"/>
    </source>
</evidence>